<evidence type="ECO:0000313" key="5">
    <source>
        <dbReference type="Proteomes" id="UP000078550"/>
    </source>
</evidence>
<name>A0A1A9ARR0_PLAOA</name>
<feature type="transmembrane region" description="Helical" evidence="2">
    <location>
        <begin position="263"/>
        <end position="282"/>
    </location>
</feature>
<keyword evidence="2" id="KW-0472">Membrane</keyword>
<reference evidence="4" key="1">
    <citation type="submission" date="2016-05" db="EMBL/GenBank/DDBJ databases">
        <authorList>
            <person name="Lavstsen T."/>
            <person name="Jespersen J.S."/>
        </authorList>
    </citation>
    <scope>NUCLEOTIDE SEQUENCE [LARGE SCALE GENOMIC DNA]</scope>
</reference>
<accession>A0A1A9ARR0</accession>
<feature type="compositionally biased region" description="Basic and acidic residues" evidence="1">
    <location>
        <begin position="222"/>
        <end position="231"/>
    </location>
</feature>
<dbReference type="InterPro" id="IPR008780">
    <property type="entry name" value="Plasmodium_Vir"/>
</dbReference>
<evidence type="ECO:0000313" key="6">
    <source>
        <dbReference type="Proteomes" id="UP000078555"/>
    </source>
</evidence>
<sequence length="340" mass="39938">MATVDEDLSILPSFRFYHYLENGYGAIKSEDQFWELLENGLLTYTDVYDIHDTLLNRFYLVTYMEEHRSSYNERWNFVYYWVGEKLYKNPKHHSSFAGVIGILNTVKNKFDKKKYDYAFFDITLKESMDLKKIYDYSENYSIIEKKVRENSECTKEYIQYIKESIEKYDEAKSLCEEQKEKPFCKIFDSIREKYENDKLSKLKYDNCKIKENSDALQADQLRKAQRGDRGPGDTGRGDFFLGRGDQIDSESEGNTLSNPDSSVPSAVIFPLLGVFLVSFVLYKFTPFGTWSRTHLQRKNITEVEESDEFSGESLTNTFETPDMYSHTLEHNIGYHSMNNV</sequence>
<evidence type="ECO:0000313" key="4">
    <source>
        <dbReference type="EMBL" id="SBT58905.1"/>
    </source>
</evidence>
<gene>
    <name evidence="3" type="ORF">POVWA1_015730</name>
    <name evidence="4" type="ORF">POVWA2_089120</name>
</gene>
<evidence type="ECO:0000256" key="1">
    <source>
        <dbReference type="SAM" id="MobiDB-lite"/>
    </source>
</evidence>
<dbReference type="EMBL" id="FLRD01000051">
    <property type="protein sequence ID" value="SBT33147.1"/>
    <property type="molecule type" value="Genomic_DNA"/>
</dbReference>
<dbReference type="AlphaFoldDB" id="A0A1A9ARR0"/>
<keyword evidence="2" id="KW-1133">Transmembrane helix</keyword>
<protein>
    <submittedName>
        <fullName evidence="4">PIR Superfamily Protein</fullName>
    </submittedName>
</protein>
<evidence type="ECO:0000256" key="2">
    <source>
        <dbReference type="SAM" id="Phobius"/>
    </source>
</evidence>
<keyword evidence="6" id="KW-1185">Reference proteome</keyword>
<reference evidence="5 6" key="2">
    <citation type="submission" date="2016-05" db="EMBL/GenBank/DDBJ databases">
        <authorList>
            <person name="Naeem Raeece"/>
        </authorList>
    </citation>
    <scope>NUCLEOTIDE SEQUENCE [LARGE SCALE GENOMIC DNA]</scope>
</reference>
<dbReference type="Pfam" id="PF05795">
    <property type="entry name" value="Plasmodium_Vir"/>
    <property type="match status" value="1"/>
</dbReference>
<dbReference type="EMBL" id="FLRE01002646">
    <property type="protein sequence ID" value="SBT58905.1"/>
    <property type="molecule type" value="Genomic_DNA"/>
</dbReference>
<feature type="region of interest" description="Disordered" evidence="1">
    <location>
        <begin position="222"/>
        <end position="260"/>
    </location>
</feature>
<dbReference type="Proteomes" id="UP000078555">
    <property type="component" value="Unassembled WGS sequence"/>
</dbReference>
<organism evidence="4 5">
    <name type="scientific">Plasmodium ovale wallikeri</name>
    <dbReference type="NCBI Taxonomy" id="864142"/>
    <lineage>
        <taxon>Eukaryota</taxon>
        <taxon>Sar</taxon>
        <taxon>Alveolata</taxon>
        <taxon>Apicomplexa</taxon>
        <taxon>Aconoidasida</taxon>
        <taxon>Haemosporida</taxon>
        <taxon>Plasmodiidae</taxon>
        <taxon>Plasmodium</taxon>
        <taxon>Plasmodium (Plasmodium)</taxon>
    </lineage>
</organism>
<keyword evidence="2" id="KW-0812">Transmembrane</keyword>
<evidence type="ECO:0000313" key="3">
    <source>
        <dbReference type="EMBL" id="SBT33147.1"/>
    </source>
</evidence>
<dbReference type="Proteomes" id="UP000078550">
    <property type="component" value="Unassembled WGS sequence"/>
</dbReference>
<proteinExistence type="predicted"/>